<evidence type="ECO:0000313" key="2">
    <source>
        <dbReference type="Proteomes" id="UP000076023"/>
    </source>
</evidence>
<reference evidence="2" key="1">
    <citation type="journal article" date="2017" name="Genome Announc.">
        <title>Draft Genome Sequence of Terrimicrobium sacchariphilum NM-5T, a Facultative Anaerobic Soil Bacterium of the Class Spartobacteria.</title>
        <authorList>
            <person name="Qiu Y.L."/>
            <person name="Tourlousse D.M."/>
            <person name="Matsuura N."/>
            <person name="Ohashi A."/>
            <person name="Sekiguchi Y."/>
        </authorList>
    </citation>
    <scope>NUCLEOTIDE SEQUENCE [LARGE SCALE GENOMIC DNA]</scope>
    <source>
        <strain evidence="2">NM-5</strain>
    </source>
</reference>
<proteinExistence type="predicted"/>
<evidence type="ECO:0000313" key="1">
    <source>
        <dbReference type="EMBL" id="GAT34318.1"/>
    </source>
</evidence>
<organism evidence="1 2">
    <name type="scientific">Terrimicrobium sacchariphilum</name>
    <dbReference type="NCBI Taxonomy" id="690879"/>
    <lineage>
        <taxon>Bacteria</taxon>
        <taxon>Pseudomonadati</taxon>
        <taxon>Verrucomicrobiota</taxon>
        <taxon>Terrimicrobiia</taxon>
        <taxon>Terrimicrobiales</taxon>
        <taxon>Terrimicrobiaceae</taxon>
        <taxon>Terrimicrobium</taxon>
    </lineage>
</organism>
<protein>
    <submittedName>
        <fullName evidence="1">Uncharacterized protein</fullName>
    </submittedName>
</protein>
<dbReference type="InParanoid" id="A0A146GCP5"/>
<accession>A0A146GCP5</accession>
<dbReference type="Proteomes" id="UP000076023">
    <property type="component" value="Unassembled WGS sequence"/>
</dbReference>
<gene>
    <name evidence="1" type="ORF">TSACC_22743</name>
</gene>
<dbReference type="EMBL" id="BDCO01000002">
    <property type="protein sequence ID" value="GAT34318.1"/>
    <property type="molecule type" value="Genomic_DNA"/>
</dbReference>
<name>A0A146GCP5_TERSA</name>
<sequence>MLCLVASTAISTALHAQDTPNTTIHPGSPAYLDSLDGFRGVKFGTEFGKFTGLVLDQDRGKLKLYTKKNEDLTLGLAKLSAIVYHFFDGKLQAVTIHTTSMPDGRTLTAIANSGFGAGTKLDPYNTIWQGETAWAQLSQNEGTGEVTLTIGDAEISRDLGNYEQQQAQEAAAQL</sequence>
<dbReference type="STRING" id="690879.TSACC_22743"/>
<comment type="caution">
    <text evidence="1">The sequence shown here is derived from an EMBL/GenBank/DDBJ whole genome shotgun (WGS) entry which is preliminary data.</text>
</comment>
<dbReference type="AlphaFoldDB" id="A0A146GCP5"/>
<keyword evidence="2" id="KW-1185">Reference proteome</keyword>